<dbReference type="Gene3D" id="3.40.50.1820">
    <property type="entry name" value="alpha/beta hydrolase"/>
    <property type="match status" value="1"/>
</dbReference>
<dbReference type="EMBL" id="VNJK01000001">
    <property type="protein sequence ID" value="TVX92362.1"/>
    <property type="molecule type" value="Genomic_DNA"/>
</dbReference>
<reference evidence="2 3" key="1">
    <citation type="submission" date="2019-07" db="EMBL/GenBank/DDBJ databases">
        <authorList>
            <person name="Kim J."/>
        </authorList>
    </citation>
    <scope>NUCLEOTIDE SEQUENCE [LARGE SCALE GENOMIC DNA]</scope>
    <source>
        <strain evidence="2 3">N4</strain>
    </source>
</reference>
<dbReference type="SUPFAM" id="SSF53474">
    <property type="entry name" value="alpha/beta-Hydrolases"/>
    <property type="match status" value="1"/>
</dbReference>
<dbReference type="PANTHER" id="PTHR45856">
    <property type="entry name" value="ALPHA/BETA-HYDROLASES SUPERFAMILY PROTEIN"/>
    <property type="match status" value="1"/>
</dbReference>
<comment type="caution">
    <text evidence="2">The sequence shown here is derived from an EMBL/GenBank/DDBJ whole genome shotgun (WGS) entry which is preliminary data.</text>
</comment>
<dbReference type="InterPro" id="IPR002921">
    <property type="entry name" value="Fungal_lipase-type"/>
</dbReference>
<sequence length="275" mass="30992">MNASETKATITKNAIFLAAMSYQAYLLFLTNKVHLPKGYKLRSIIRVLANVENPKEEIFGFIAESKQKIIIAFRGYADYPSELLAGYDALQIPYPYVQRAGNTQRGLTCMYQSTRDKIIRELNKLPTTKKLYIAGHNYGGVVATLAALDIAVNTKFKRPIVYTYGSLRTGDPLFASRFDKVVKNSVRVVNVHDVNTTFPAAFYPPPFTKNGLRYQHVKSKYPLYFQLNSTPRNDGIGCYFKYLSKKNPAYAKTLCQTNPGFCPDTSMCVPLLKTC</sequence>
<evidence type="ECO:0000259" key="1">
    <source>
        <dbReference type="Pfam" id="PF01764"/>
    </source>
</evidence>
<organism evidence="2 3">
    <name type="scientific">Paenibacillus agilis</name>
    <dbReference type="NCBI Taxonomy" id="3020863"/>
    <lineage>
        <taxon>Bacteria</taxon>
        <taxon>Bacillati</taxon>
        <taxon>Bacillota</taxon>
        <taxon>Bacilli</taxon>
        <taxon>Bacillales</taxon>
        <taxon>Paenibacillaceae</taxon>
        <taxon>Paenibacillus</taxon>
    </lineage>
</organism>
<accession>A0A559IXJ9</accession>
<proteinExistence type="predicted"/>
<keyword evidence="3" id="KW-1185">Reference proteome</keyword>
<dbReference type="GO" id="GO:0006629">
    <property type="term" value="P:lipid metabolic process"/>
    <property type="evidence" value="ECO:0007669"/>
    <property type="project" value="InterPro"/>
</dbReference>
<dbReference type="InterPro" id="IPR051218">
    <property type="entry name" value="Sec_MonoDiacylglyc_Lipase"/>
</dbReference>
<gene>
    <name evidence="2" type="ORF">FPZ44_04370</name>
</gene>
<dbReference type="Proteomes" id="UP000318102">
    <property type="component" value="Unassembled WGS sequence"/>
</dbReference>
<dbReference type="InterPro" id="IPR029058">
    <property type="entry name" value="AB_hydrolase_fold"/>
</dbReference>
<dbReference type="RefSeq" id="WP_144987756.1">
    <property type="nucleotide sequence ID" value="NZ_VNJK01000001.1"/>
</dbReference>
<dbReference type="Pfam" id="PF01764">
    <property type="entry name" value="Lipase_3"/>
    <property type="match status" value="1"/>
</dbReference>
<feature type="domain" description="Fungal lipase-type" evidence="1">
    <location>
        <begin position="71"/>
        <end position="201"/>
    </location>
</feature>
<dbReference type="AlphaFoldDB" id="A0A559IXJ9"/>
<dbReference type="PANTHER" id="PTHR45856:SF24">
    <property type="entry name" value="FUNGAL LIPASE-LIKE DOMAIN-CONTAINING PROTEIN"/>
    <property type="match status" value="1"/>
</dbReference>
<protein>
    <submittedName>
        <fullName evidence="2">Lipase family protein</fullName>
    </submittedName>
</protein>
<evidence type="ECO:0000313" key="3">
    <source>
        <dbReference type="Proteomes" id="UP000318102"/>
    </source>
</evidence>
<evidence type="ECO:0000313" key="2">
    <source>
        <dbReference type="EMBL" id="TVX92362.1"/>
    </source>
</evidence>
<name>A0A559IXJ9_9BACL</name>
<dbReference type="OrthoDB" id="5522031at2"/>
<dbReference type="CDD" id="cd00519">
    <property type="entry name" value="Lipase_3"/>
    <property type="match status" value="1"/>
</dbReference>